<feature type="region of interest" description="Disordered" evidence="1">
    <location>
        <begin position="148"/>
        <end position="171"/>
    </location>
</feature>
<evidence type="ECO:0000313" key="4">
    <source>
        <dbReference type="Proteomes" id="UP000236655"/>
    </source>
</evidence>
<dbReference type="KEGG" id="nba:CUN60_03335"/>
<feature type="transmembrane region" description="Helical" evidence="2">
    <location>
        <begin position="6"/>
        <end position="24"/>
    </location>
</feature>
<organism evidence="3 4">
    <name type="scientific">Aquella oligotrophica</name>
    <dbReference type="NCBI Taxonomy" id="2067065"/>
    <lineage>
        <taxon>Bacteria</taxon>
        <taxon>Pseudomonadati</taxon>
        <taxon>Pseudomonadota</taxon>
        <taxon>Betaproteobacteria</taxon>
        <taxon>Neisseriales</taxon>
        <taxon>Neisseriaceae</taxon>
        <taxon>Aquella</taxon>
    </lineage>
</organism>
<reference evidence="4" key="1">
    <citation type="submission" date="2017-11" db="EMBL/GenBank/DDBJ databases">
        <authorList>
            <person name="Chan K.G."/>
            <person name="Lee L.S."/>
        </authorList>
    </citation>
    <scope>NUCLEOTIDE SEQUENCE [LARGE SCALE GENOMIC DNA]</scope>
    <source>
        <strain evidence="4">DSM 100970</strain>
    </source>
</reference>
<sequence>MAVSKIVIGSVIVVIGAGAGLYYLKNIRENQSENIRILAVTPNMVATQVPTKECHQVTTSKKVKNKNSNFFNRMFDSKKHPEYVTVTNNQEVCKTVMQESQTQSGYVVRYQFNDFIESTLVQVAPPLNTEMPLADLQKYQPILDSQNTSIQDRSANASASANSSAPVPVDH</sequence>
<name>A0A2I7N4M1_9NEIS</name>
<keyword evidence="2" id="KW-0812">Transmembrane</keyword>
<accession>A0A2I7N4M1</accession>
<dbReference type="AlphaFoldDB" id="A0A2I7N4M1"/>
<keyword evidence="4" id="KW-1185">Reference proteome</keyword>
<evidence type="ECO:0000313" key="3">
    <source>
        <dbReference type="EMBL" id="AUR51371.1"/>
    </source>
</evidence>
<proteinExistence type="predicted"/>
<protein>
    <submittedName>
        <fullName evidence="3">Uncharacterized protein</fullName>
    </submittedName>
</protein>
<dbReference type="RefSeq" id="WP_102950671.1">
    <property type="nucleotide sequence ID" value="NZ_CP024847.1"/>
</dbReference>
<keyword evidence="2" id="KW-1133">Transmembrane helix</keyword>
<gene>
    <name evidence="3" type="ORF">CUN60_03335</name>
</gene>
<keyword evidence="2" id="KW-0472">Membrane</keyword>
<dbReference type="Proteomes" id="UP000236655">
    <property type="component" value="Chromosome"/>
</dbReference>
<dbReference type="EMBL" id="CP024847">
    <property type="protein sequence ID" value="AUR51371.1"/>
    <property type="molecule type" value="Genomic_DNA"/>
</dbReference>
<evidence type="ECO:0000256" key="1">
    <source>
        <dbReference type="SAM" id="MobiDB-lite"/>
    </source>
</evidence>
<feature type="compositionally biased region" description="Low complexity" evidence="1">
    <location>
        <begin position="154"/>
        <end position="165"/>
    </location>
</feature>
<evidence type="ECO:0000256" key="2">
    <source>
        <dbReference type="SAM" id="Phobius"/>
    </source>
</evidence>